<dbReference type="EMBL" id="QUTB01010662">
    <property type="protein sequence ID" value="RHY39238.1"/>
    <property type="molecule type" value="Genomic_DNA"/>
</dbReference>
<dbReference type="EMBL" id="QUTI01026995">
    <property type="protein sequence ID" value="RLO05402.1"/>
    <property type="molecule type" value="Genomic_DNA"/>
</dbReference>
<dbReference type="Proteomes" id="UP000283543">
    <property type="component" value="Unassembled WGS sequence"/>
</dbReference>
<dbReference type="Proteomes" id="UP000285430">
    <property type="component" value="Unassembled WGS sequence"/>
</dbReference>
<evidence type="ECO:0000313" key="2">
    <source>
        <dbReference type="EMBL" id="RHY21110.1"/>
    </source>
</evidence>
<evidence type="ECO:0000313" key="4">
    <source>
        <dbReference type="EMBL" id="RHY59392.1"/>
    </source>
</evidence>
<reference evidence="8 13" key="1">
    <citation type="journal article" date="2018" name="J. Invertebr. Pathol.">
        <title>New genotyping method for the causative agent of crayfish plague (Aphanomyces astaci) based on whole genome data.</title>
        <authorList>
            <person name="Minardi D."/>
            <person name="Studholme D.J."/>
            <person name="van der Giezen M."/>
            <person name="Pretto T."/>
            <person name="Oidtmann B."/>
        </authorList>
    </citation>
    <scope>NUCLEOTIDE SEQUENCE [LARGE SCALE GENOMIC DNA]</scope>
    <source>
        <strain evidence="8 13">KB13</strain>
    </source>
</reference>
<dbReference type="Proteomes" id="UP000265716">
    <property type="component" value="Unassembled WGS sequence"/>
</dbReference>
<dbReference type="AlphaFoldDB" id="A0A397DB69"/>
<accession>A0A397DB69</accession>
<evidence type="ECO:0000313" key="1">
    <source>
        <dbReference type="EMBL" id="RHY16335.1"/>
    </source>
</evidence>
<evidence type="ECO:0000313" key="10">
    <source>
        <dbReference type="Proteomes" id="UP000265716"/>
    </source>
</evidence>
<dbReference type="EMBL" id="QUTD01003950">
    <property type="protein sequence ID" value="RHY70556.1"/>
    <property type="molecule type" value="Genomic_DNA"/>
</dbReference>
<protein>
    <submittedName>
        <fullName evidence="4">Uncharacterized protein</fullName>
    </submittedName>
</protein>
<evidence type="ECO:0000313" key="8">
    <source>
        <dbReference type="EMBL" id="RLO05402.1"/>
    </source>
</evidence>
<dbReference type="VEuPathDB" id="FungiDB:H257_17812"/>
<dbReference type="EMBL" id="QUTG01003198">
    <property type="protein sequence ID" value="RHY92675.1"/>
    <property type="molecule type" value="Genomic_DNA"/>
</dbReference>
<comment type="caution">
    <text evidence="4">The sequence shown here is derived from an EMBL/GenBank/DDBJ whole genome shotgun (WGS) entry which is preliminary data.</text>
</comment>
<evidence type="ECO:0000313" key="12">
    <source>
        <dbReference type="Proteomes" id="UP000266643"/>
    </source>
</evidence>
<evidence type="ECO:0000313" key="11">
    <source>
        <dbReference type="Proteomes" id="UP000266239"/>
    </source>
</evidence>
<evidence type="ECO:0000313" key="3">
    <source>
        <dbReference type="EMBL" id="RHY39238.1"/>
    </source>
</evidence>
<evidence type="ECO:0000313" key="5">
    <source>
        <dbReference type="EMBL" id="RHY70556.1"/>
    </source>
</evidence>
<dbReference type="Proteomes" id="UP000275652">
    <property type="component" value="Unassembled WGS sequence"/>
</dbReference>
<organism evidence="4 10">
    <name type="scientific">Aphanomyces astaci</name>
    <name type="common">Crayfish plague agent</name>
    <dbReference type="NCBI Taxonomy" id="112090"/>
    <lineage>
        <taxon>Eukaryota</taxon>
        <taxon>Sar</taxon>
        <taxon>Stramenopiles</taxon>
        <taxon>Oomycota</taxon>
        <taxon>Saprolegniomycetes</taxon>
        <taxon>Saprolegniales</taxon>
        <taxon>Verrucalvaceae</taxon>
        <taxon>Aphanomyces</taxon>
    </lineage>
</organism>
<dbReference type="EMBL" id="QUSZ01003996">
    <property type="protein sequence ID" value="RHY16335.1"/>
    <property type="molecule type" value="Genomic_DNA"/>
</dbReference>
<dbReference type="Proteomes" id="UP000266643">
    <property type="component" value="Unassembled WGS sequence"/>
</dbReference>
<proteinExistence type="predicted"/>
<evidence type="ECO:0000313" key="6">
    <source>
        <dbReference type="EMBL" id="RHY92675.1"/>
    </source>
</evidence>
<dbReference type="EMBL" id="QUTA01004091">
    <property type="protein sequence ID" value="RHY21110.1"/>
    <property type="molecule type" value="Genomic_DNA"/>
</dbReference>
<dbReference type="Proteomes" id="UP000265427">
    <property type="component" value="Unassembled WGS sequence"/>
</dbReference>
<sequence length="122" mass="12008">MTLTGSSTVVTGGLLHVNANNFKITSDGTTSTFLVTAATGAVSMAGDLALTAAAASITHSGATSLTVSTPSLIVTGGTFVMAGSAGTASAGTCVQGTIMYDTSFIYICSTANAWYKATLAPI</sequence>
<evidence type="ECO:0000313" key="16">
    <source>
        <dbReference type="Proteomes" id="UP000285712"/>
    </source>
</evidence>
<evidence type="ECO:0000313" key="14">
    <source>
        <dbReference type="Proteomes" id="UP000283543"/>
    </source>
</evidence>
<reference evidence="9 10" key="2">
    <citation type="submission" date="2018-08" db="EMBL/GenBank/DDBJ databases">
        <title>Aphanomyces genome sequencing and annotation.</title>
        <authorList>
            <person name="Minardi D."/>
            <person name="Oidtmann B."/>
            <person name="Van Der Giezen M."/>
            <person name="Studholme D.J."/>
        </authorList>
    </citation>
    <scope>NUCLEOTIDE SEQUENCE [LARGE SCALE GENOMIC DNA]</scope>
    <source>
        <strain evidence="5 12">D2</strain>
        <strain evidence="7 15">Da</strain>
        <strain evidence="1 9">Kv</strain>
        <strain evidence="4 10">SA</strain>
        <strain evidence="3 14">Si</strain>
        <strain evidence="6 16">Sv</strain>
        <strain evidence="2 11">Yx</strain>
    </source>
</reference>
<name>A0A397DB69_APHAT</name>
<dbReference type="Proteomes" id="UP000266239">
    <property type="component" value="Unassembled WGS sequence"/>
</dbReference>
<gene>
    <name evidence="2" type="ORF">DYB25_006081</name>
    <name evidence="8" type="ORF">DYB28_005187</name>
    <name evidence="5" type="ORF">DYB30_007071</name>
    <name evidence="3" type="ORF">DYB34_006821</name>
    <name evidence="6" type="ORF">DYB35_010195</name>
    <name evidence="1" type="ORF">DYB36_008996</name>
    <name evidence="7" type="ORF">DYB37_010469</name>
    <name evidence="4" type="ORF">DYB38_004691</name>
</gene>
<evidence type="ECO:0000313" key="13">
    <source>
        <dbReference type="Proteomes" id="UP000275652"/>
    </source>
</evidence>
<evidence type="ECO:0000313" key="9">
    <source>
        <dbReference type="Proteomes" id="UP000265427"/>
    </source>
</evidence>
<evidence type="ECO:0000313" key="7">
    <source>
        <dbReference type="EMBL" id="RHZ07449.1"/>
    </source>
</evidence>
<dbReference type="EMBL" id="QUTH01006354">
    <property type="protein sequence ID" value="RHZ07449.1"/>
    <property type="molecule type" value="Genomic_DNA"/>
</dbReference>
<evidence type="ECO:0000313" key="15">
    <source>
        <dbReference type="Proteomes" id="UP000285430"/>
    </source>
</evidence>
<dbReference type="Proteomes" id="UP000285712">
    <property type="component" value="Unassembled WGS sequence"/>
</dbReference>
<dbReference type="EMBL" id="QUTC01005242">
    <property type="protein sequence ID" value="RHY59392.1"/>
    <property type="molecule type" value="Genomic_DNA"/>
</dbReference>